<dbReference type="PANTHER" id="PTHR43308">
    <property type="entry name" value="OUTER MEMBRANE PROTEIN ALPHA-RELATED"/>
    <property type="match status" value="1"/>
</dbReference>
<dbReference type="CDD" id="cd00198">
    <property type="entry name" value="vWFA"/>
    <property type="match status" value="1"/>
</dbReference>
<sequence length="658" mass="73659">MFKIPDKKGVFVIVFLLAAMMTFNNYTFVENTFADNTADAEELYKTGPILSKGASVKNGSQWEVMLTIDGNSQYEKSDVVLIIDRSKSMAENGKIKEARKAATAFVDHLLQEDNDNRIALISFSDKAEILENFTGYEDSRELKKAISSIKASGSTHIQAAIYEAEKLLSYSDADLKSIVLLGDGEPNYSFRITGVKGISANSCKTVNGLHTFDIAENNPVITSVDVSQTVGSGSNYLLSYIEKYKISCPHGYIKYSNFPLNHGTATIFEAEKAKAAGIHIYSIALGQESDLYGVLEKCQNAGYYKLEDNELSQLESAYLSIAGNILSQKVEGVVEDVIGKYFELVPGTIKYSQGSARYDEAAGKIIWNTGSISGEESAELSYLIRYKGTISPGDDQWYETNEWAKYFYTCENGQQRVGIFPVPMVRLTENLDTMKELPKLSKEDHFAYVNGYPDGTVKPLDPITREELAVIFYRLMTDECRETYKNTKNFYVDVEPERWSFEAISTLTQANVLNGYGDGTFLPDLPVTRAEFASVASKFDHLENSDTNLFSDISDHWARKVINSASLKGWINGYGDGSFQPDQPIIRCEAMKLINEVLDRRVDAKGISENAVKWIDNPEEEWYYEIVMEATNSHDYERADKPKSTESWTRVKGPKGNQ</sequence>
<feature type="transmembrane region" description="Helical" evidence="3">
    <location>
        <begin position="9"/>
        <end position="28"/>
    </location>
</feature>
<evidence type="ECO:0000259" key="5">
    <source>
        <dbReference type="PROSITE" id="PS51272"/>
    </source>
</evidence>
<gene>
    <name evidence="6" type="ORF">KCX82_20295</name>
</gene>
<organism evidence="6 7">
    <name type="scientific">Sinanaerobacter chloroacetimidivorans</name>
    <dbReference type="NCBI Taxonomy" id="2818044"/>
    <lineage>
        <taxon>Bacteria</taxon>
        <taxon>Bacillati</taxon>
        <taxon>Bacillota</taxon>
        <taxon>Clostridia</taxon>
        <taxon>Peptostreptococcales</taxon>
        <taxon>Anaerovoracaceae</taxon>
        <taxon>Sinanaerobacter</taxon>
    </lineage>
</organism>
<keyword evidence="3" id="KW-1133">Transmembrane helix</keyword>
<dbReference type="PANTHER" id="PTHR43308:SF5">
    <property type="entry name" value="S-LAYER PROTEIN _ PEPTIDOGLYCAN ENDO-BETA-N-ACETYLGLUCOSAMINIDASE"/>
    <property type="match status" value="1"/>
</dbReference>
<evidence type="ECO:0000256" key="2">
    <source>
        <dbReference type="SAM" id="MobiDB-lite"/>
    </source>
</evidence>
<feature type="domain" description="SLH" evidence="5">
    <location>
        <begin position="551"/>
        <end position="608"/>
    </location>
</feature>
<dbReference type="InterPro" id="IPR051465">
    <property type="entry name" value="Cell_Envelope_Struct_Comp"/>
</dbReference>
<dbReference type="Pfam" id="PF21426">
    <property type="entry name" value="GBS104-like_Ig"/>
    <property type="match status" value="1"/>
</dbReference>
<dbReference type="Gene3D" id="3.40.50.410">
    <property type="entry name" value="von Willebrand factor, type A domain"/>
    <property type="match status" value="1"/>
</dbReference>
<keyword evidence="3" id="KW-0472">Membrane</keyword>
<dbReference type="SMART" id="SM00327">
    <property type="entry name" value="VWA"/>
    <property type="match status" value="1"/>
</dbReference>
<dbReference type="PROSITE" id="PS51272">
    <property type="entry name" value="SLH"/>
    <property type="match status" value="3"/>
</dbReference>
<evidence type="ECO:0000256" key="3">
    <source>
        <dbReference type="SAM" id="Phobius"/>
    </source>
</evidence>
<dbReference type="PROSITE" id="PS50234">
    <property type="entry name" value="VWFA"/>
    <property type="match status" value="1"/>
</dbReference>
<comment type="caution">
    <text evidence="6">The sequence shown here is derived from an EMBL/GenBank/DDBJ whole genome shotgun (WGS) entry which is preliminary data.</text>
</comment>
<dbReference type="InterPro" id="IPR049319">
    <property type="entry name" value="GBS104-like_Ig"/>
</dbReference>
<feature type="domain" description="SLH" evidence="5">
    <location>
        <begin position="487"/>
        <end position="550"/>
    </location>
</feature>
<feature type="compositionally biased region" description="Basic and acidic residues" evidence="2">
    <location>
        <begin position="634"/>
        <end position="644"/>
    </location>
</feature>
<evidence type="ECO:0000313" key="7">
    <source>
        <dbReference type="Proteomes" id="UP000675664"/>
    </source>
</evidence>
<dbReference type="RefSeq" id="WP_227020345.1">
    <property type="nucleotide sequence ID" value="NZ_JAGSND010000023.1"/>
</dbReference>
<feature type="domain" description="SLH" evidence="5">
    <location>
        <begin position="420"/>
        <end position="486"/>
    </location>
</feature>
<feature type="region of interest" description="Disordered" evidence="2">
    <location>
        <begin position="634"/>
        <end position="658"/>
    </location>
</feature>
<dbReference type="SUPFAM" id="SSF53300">
    <property type="entry name" value="vWA-like"/>
    <property type="match status" value="1"/>
</dbReference>
<feature type="domain" description="VWFA" evidence="4">
    <location>
        <begin position="78"/>
        <end position="325"/>
    </location>
</feature>
<reference evidence="6" key="2">
    <citation type="submission" date="2021-04" db="EMBL/GenBank/DDBJ databases">
        <authorList>
            <person name="Liu J."/>
        </authorList>
    </citation>
    <scope>NUCLEOTIDE SEQUENCE</scope>
    <source>
        <strain evidence="6">BAD-6</strain>
    </source>
</reference>
<dbReference type="InterPro" id="IPR002035">
    <property type="entry name" value="VWF_A"/>
</dbReference>
<accession>A0A8J7W7C2</accession>
<keyword evidence="1" id="KW-0677">Repeat</keyword>
<dbReference type="InterPro" id="IPR001119">
    <property type="entry name" value="SLH_dom"/>
</dbReference>
<reference evidence="6" key="1">
    <citation type="submission" date="2021-04" db="EMBL/GenBank/DDBJ databases">
        <title>Sinoanaerobacter chloroacetimidivorans sp. nov., an obligate anaerobic bacterium isolated from anaerobic sludge.</title>
        <authorList>
            <person name="Bao Y."/>
        </authorList>
    </citation>
    <scope>NUCLEOTIDE SEQUENCE</scope>
    <source>
        <strain evidence="6">BAD-6</strain>
    </source>
</reference>
<protein>
    <submittedName>
        <fullName evidence="6">S-layer homology domain-containing protein</fullName>
    </submittedName>
</protein>
<dbReference type="AlphaFoldDB" id="A0A8J7W7C2"/>
<dbReference type="EMBL" id="JAGSND010000023">
    <property type="protein sequence ID" value="MBR0600230.1"/>
    <property type="molecule type" value="Genomic_DNA"/>
</dbReference>
<dbReference type="Proteomes" id="UP000675664">
    <property type="component" value="Unassembled WGS sequence"/>
</dbReference>
<evidence type="ECO:0000259" key="4">
    <source>
        <dbReference type="PROSITE" id="PS50234"/>
    </source>
</evidence>
<keyword evidence="3" id="KW-0812">Transmembrane</keyword>
<proteinExistence type="predicted"/>
<name>A0A8J7W7C2_9FIRM</name>
<keyword evidence="7" id="KW-1185">Reference proteome</keyword>
<dbReference type="Pfam" id="PF00395">
    <property type="entry name" value="SLH"/>
    <property type="match status" value="3"/>
</dbReference>
<evidence type="ECO:0000256" key="1">
    <source>
        <dbReference type="ARBA" id="ARBA00022737"/>
    </source>
</evidence>
<evidence type="ECO:0000313" key="6">
    <source>
        <dbReference type="EMBL" id="MBR0600230.1"/>
    </source>
</evidence>
<dbReference type="InterPro" id="IPR036465">
    <property type="entry name" value="vWFA_dom_sf"/>
</dbReference>
<dbReference type="Pfam" id="PF13519">
    <property type="entry name" value="VWA_2"/>
    <property type="match status" value="1"/>
</dbReference>